<sequence length="1041" mass="120027">MYQLRDFLANIEKYDRNAYIYFDDTRYSHYKILQKSYSLARFLESFGYRKIYSNLKNSPLSVSLYIASWIVDIDIFVPINPRLVDNELAVIIEDDSLFITDKISSLEVNKLYIENPTSFFESLEYTQDYTIYAKSLTAHVSSGTTGFYQKHLHDINQIINYANDRINDLGFKQNDHLLVALSINHAFAFSYQILPALAMDLNITIIREFDARLIAEIINQNNVTALALLPTMYHFLLEQNINNNHNLRYLGVAGDIVSESLADQVENKFGIPLLNGLGMTEIFGYGQNVSANTVNKVKIFADTQVKIVKFKNSDYGKIFIKNNMLPLNIQTEWLETGDIGSFDAQSYELSFYGRYKDIIIKGGSNISPIELETVILKIPNIDNCIVTSKKDKIWGETVWAYLVVSQQYSLEFINNKLCNYIAEYKKLDGIIYIDEIPTTTTGKTDRKKLKEMINHENTQLPQFAILEDTLTNNQSYYFYNPVAEVIANDKESLELALGQLEELQHQGLYLVGYLSYEASYYLNNNLYDLCDSDDTKLLHFVAFSNYSNEIPKNIISDKNIDLMIDSLNFADYQKSFDEVQQALINGESYQINLTKNILANTKLTSYELYSRLKQQQLVKYAAYLPFLNPDIISISPELFFKKEADNLLVKPMKGTAKLTGNDLEDQKIYQELSSCDKNRAENLIIVDLLRNDLSAITNTHTVKVDKLFSIEKYKNLLQMTSQISAKVDKQISFRKILDGLFPCGSITGAPKKRTMELIKQIEKGKRGVYTGSIGYIMPNNDMCFNVAIRTIQRHHDSLQIGVGGGITVYSDVESEWQEMNTKINFIRQTYQPDFCLIESLYCCTQFRDLELHLDRLEDSARQLFFDIDICKIRDQLYDYVEQLTDDKEYKIRLEYHYDKSINIEHTEINTTNQHAIKLKICPEKINSANKLFQHKTTHSSTRGFYTQMHHKYIQDKNYELIFLNEKDNITETRFHNIVIEKNDKLYTPKLEDGVLAGVARKALISQGKLQSKSLNLDNLKTADKIYLINSVRGLVPAYLEI</sequence>
<dbReference type="InterPro" id="IPR015890">
    <property type="entry name" value="Chorismate_C"/>
</dbReference>
<dbReference type="Gene3D" id="3.20.10.10">
    <property type="entry name" value="D-amino Acid Aminotransferase, subunit A, domain 2"/>
    <property type="match status" value="1"/>
</dbReference>
<dbReference type="Gene3D" id="3.40.50.12780">
    <property type="entry name" value="N-terminal domain of ligase-like"/>
    <property type="match status" value="1"/>
</dbReference>
<dbReference type="InterPro" id="IPR001544">
    <property type="entry name" value="Aminotrans_IV"/>
</dbReference>
<reference evidence="4" key="1">
    <citation type="submission" date="2017-08" db="EMBL/GenBank/DDBJ databases">
        <title>Complete Genome Sequence of Francisella noatunensis subsp. orientalis strain FNO190.</title>
        <authorList>
            <person name="Pereira F.L."/>
            <person name="Goncalves L.A."/>
            <person name="Guilherme T.C."/>
            <person name="Soares S.C."/>
            <person name="Dorella F.A."/>
            <person name="Carvalho A.F."/>
            <person name="Leibowitz M.P."/>
            <person name="Leal C.A.G."/>
            <person name="Azevedo V.A.C."/>
            <person name="Figueiredo H.C.P."/>
        </authorList>
    </citation>
    <scope>NUCLEOTIDE SEQUENCE</scope>
    <source>
        <strain evidence="4">FNO190</strain>
    </source>
</reference>
<dbReference type="PANTHER" id="PTHR11236">
    <property type="entry name" value="AMINOBENZOATE/ANTHRANILATE SYNTHASE"/>
    <property type="match status" value="1"/>
</dbReference>
<dbReference type="Pfam" id="PF00425">
    <property type="entry name" value="Chorismate_bind"/>
    <property type="match status" value="1"/>
</dbReference>
<dbReference type="RefSeq" id="WP_014715424.1">
    <property type="nucleotide sequence ID" value="NZ_CP011923.2"/>
</dbReference>
<evidence type="ECO:0000259" key="1">
    <source>
        <dbReference type="Pfam" id="PF00425"/>
    </source>
</evidence>
<dbReference type="SUPFAM" id="SSF56322">
    <property type="entry name" value="ADC synthase"/>
    <property type="match status" value="1"/>
</dbReference>
<dbReference type="Gene3D" id="3.30.470.10">
    <property type="match status" value="1"/>
</dbReference>
<gene>
    <name evidence="4" type="ORF">FNO190_0925</name>
</gene>
<dbReference type="PANTHER" id="PTHR11236:SF50">
    <property type="entry name" value="AMINODEOXYCHORISMATE SYNTHASE COMPONENT 1"/>
    <property type="match status" value="1"/>
</dbReference>
<dbReference type="EMBL" id="CP011923">
    <property type="protein sequence ID" value="AKN88672.1"/>
    <property type="molecule type" value="Genomic_DNA"/>
</dbReference>
<dbReference type="InterPro" id="IPR019999">
    <property type="entry name" value="Anth_synth_I-like"/>
</dbReference>
<dbReference type="Pfam" id="PF00501">
    <property type="entry name" value="AMP-binding"/>
    <property type="match status" value="1"/>
</dbReference>
<dbReference type="InterPro" id="IPR005801">
    <property type="entry name" value="ADC_synthase"/>
</dbReference>
<dbReference type="Gene3D" id="3.30.300.30">
    <property type="match status" value="1"/>
</dbReference>
<dbReference type="SUPFAM" id="SSF56801">
    <property type="entry name" value="Acetyl-CoA synthetase-like"/>
    <property type="match status" value="1"/>
</dbReference>
<dbReference type="InterPro" id="IPR043131">
    <property type="entry name" value="BCAT-like_N"/>
</dbReference>
<evidence type="ECO:0000259" key="3">
    <source>
        <dbReference type="Pfam" id="PF13193"/>
    </source>
</evidence>
<dbReference type="Pfam" id="PF13193">
    <property type="entry name" value="AMP-binding_C"/>
    <property type="match status" value="1"/>
</dbReference>
<keyword evidence="5" id="KW-1185">Reference proteome</keyword>
<feature type="domain" description="AMP-binding enzyme C-terminal" evidence="3">
    <location>
        <begin position="370"/>
        <end position="443"/>
    </location>
</feature>
<proteinExistence type="predicted"/>
<dbReference type="Gene3D" id="3.60.120.10">
    <property type="entry name" value="Anthranilate synthase"/>
    <property type="match status" value="1"/>
</dbReference>
<dbReference type="Proteomes" id="UP000035930">
    <property type="component" value="Chromosome"/>
</dbReference>
<dbReference type="InterPro" id="IPR005802">
    <property type="entry name" value="ADC_synth_comp_1"/>
</dbReference>
<dbReference type="Pfam" id="PF01063">
    <property type="entry name" value="Aminotran_4"/>
    <property type="match status" value="1"/>
</dbReference>
<dbReference type="PRINTS" id="PR00095">
    <property type="entry name" value="ANTSNTHASEI"/>
</dbReference>
<dbReference type="SUPFAM" id="SSF56752">
    <property type="entry name" value="D-aminoacid aminotransferase-like PLP-dependent enzymes"/>
    <property type="match status" value="1"/>
</dbReference>
<accession>A0ABM5U622</accession>
<dbReference type="InterPro" id="IPR000873">
    <property type="entry name" value="AMP-dep_synth/lig_dom"/>
</dbReference>
<evidence type="ECO:0000313" key="4">
    <source>
        <dbReference type="EMBL" id="AKN88672.1"/>
    </source>
</evidence>
<feature type="domain" description="Chorismate-utilising enzyme C-terminal" evidence="1">
    <location>
        <begin position="570"/>
        <end position="822"/>
    </location>
</feature>
<dbReference type="NCBIfam" id="TIGR00553">
    <property type="entry name" value="pabB"/>
    <property type="match status" value="1"/>
</dbReference>
<dbReference type="InterPro" id="IPR036038">
    <property type="entry name" value="Aminotransferase-like"/>
</dbReference>
<protein>
    <submittedName>
        <fullName evidence="4">Chorismate binding family protein</fullName>
    </submittedName>
</protein>
<name>A0ABM5U622_9GAMM</name>
<dbReference type="InterPro" id="IPR042099">
    <property type="entry name" value="ANL_N_sf"/>
</dbReference>
<dbReference type="InterPro" id="IPR045851">
    <property type="entry name" value="AMP-bd_C_sf"/>
</dbReference>
<organism evidence="4 5">
    <name type="scientific">Francisella orientalis</name>
    <dbReference type="NCBI Taxonomy" id="299583"/>
    <lineage>
        <taxon>Bacteria</taxon>
        <taxon>Pseudomonadati</taxon>
        <taxon>Pseudomonadota</taxon>
        <taxon>Gammaproteobacteria</taxon>
        <taxon>Thiotrichales</taxon>
        <taxon>Francisellaceae</taxon>
        <taxon>Francisella</taxon>
    </lineage>
</organism>
<evidence type="ECO:0000313" key="5">
    <source>
        <dbReference type="Proteomes" id="UP000035930"/>
    </source>
</evidence>
<evidence type="ECO:0000259" key="2">
    <source>
        <dbReference type="Pfam" id="PF00501"/>
    </source>
</evidence>
<feature type="domain" description="AMP-dependent synthetase/ligase" evidence="2">
    <location>
        <begin position="14"/>
        <end position="309"/>
    </location>
</feature>
<dbReference type="InterPro" id="IPR043132">
    <property type="entry name" value="BCAT-like_C"/>
</dbReference>
<dbReference type="InterPro" id="IPR025110">
    <property type="entry name" value="AMP-bd_C"/>
</dbReference>
<dbReference type="GeneID" id="91957824"/>